<dbReference type="EMBL" id="JBHUKQ010000017">
    <property type="protein sequence ID" value="MFD2485730.1"/>
    <property type="molecule type" value="Genomic_DNA"/>
</dbReference>
<dbReference type="RefSeq" id="WP_344269388.1">
    <property type="nucleotide sequence ID" value="NZ_BAAAHV010000007.1"/>
</dbReference>
<keyword evidence="1" id="KW-1133">Transmembrane helix</keyword>
<evidence type="ECO:0000256" key="1">
    <source>
        <dbReference type="SAM" id="Phobius"/>
    </source>
</evidence>
<dbReference type="Proteomes" id="UP001597542">
    <property type="component" value="Unassembled WGS sequence"/>
</dbReference>
<evidence type="ECO:0000313" key="2">
    <source>
        <dbReference type="EMBL" id="MFD2485730.1"/>
    </source>
</evidence>
<evidence type="ECO:0008006" key="4">
    <source>
        <dbReference type="Google" id="ProtNLM"/>
    </source>
</evidence>
<proteinExistence type="predicted"/>
<reference evidence="3" key="1">
    <citation type="journal article" date="2019" name="Int. J. Syst. Evol. Microbiol.">
        <title>The Global Catalogue of Microorganisms (GCM) 10K type strain sequencing project: providing services to taxonomists for standard genome sequencing and annotation.</title>
        <authorList>
            <consortium name="The Broad Institute Genomics Platform"/>
            <consortium name="The Broad Institute Genome Sequencing Center for Infectious Disease"/>
            <person name="Wu L."/>
            <person name="Ma J."/>
        </authorList>
    </citation>
    <scope>NUCLEOTIDE SEQUENCE [LARGE SCALE GENOMIC DNA]</scope>
    <source>
        <strain evidence="3">CGMCC 4.7638</strain>
    </source>
</reference>
<sequence length="119" mass="11903">MGEVMMTVLVVANAVLAVVSVAFAVVAAVRPAALSHSAEPTSGEKFYGWMYAVRAVPLGCAAAVVPLIWSGPVCAVVLLAAAVAQAGDVGIGVFRGERGMIAGSSVVGAVHVLTAVALW</sequence>
<protein>
    <recommendedName>
        <fullName evidence="4">DUF4267 domain-containing protein</fullName>
    </recommendedName>
</protein>
<evidence type="ECO:0000313" key="3">
    <source>
        <dbReference type="Proteomes" id="UP001597542"/>
    </source>
</evidence>
<name>A0ABW5IA60_9PSEU</name>
<accession>A0ABW5IA60</accession>
<feature type="transmembrane region" description="Helical" evidence="1">
    <location>
        <begin position="100"/>
        <end position="118"/>
    </location>
</feature>
<gene>
    <name evidence="2" type="ORF">ACFSUT_36025</name>
</gene>
<keyword evidence="1" id="KW-0812">Transmembrane</keyword>
<comment type="caution">
    <text evidence="2">The sequence shown here is derived from an EMBL/GenBank/DDBJ whole genome shotgun (WGS) entry which is preliminary data.</text>
</comment>
<feature type="transmembrane region" description="Helical" evidence="1">
    <location>
        <begin position="48"/>
        <end position="69"/>
    </location>
</feature>
<organism evidence="2 3">
    <name type="scientific">Amycolatopsis albidoflavus</name>
    <dbReference type="NCBI Taxonomy" id="102226"/>
    <lineage>
        <taxon>Bacteria</taxon>
        <taxon>Bacillati</taxon>
        <taxon>Actinomycetota</taxon>
        <taxon>Actinomycetes</taxon>
        <taxon>Pseudonocardiales</taxon>
        <taxon>Pseudonocardiaceae</taxon>
        <taxon>Amycolatopsis</taxon>
    </lineage>
</organism>
<keyword evidence="3" id="KW-1185">Reference proteome</keyword>
<keyword evidence="1" id="KW-0472">Membrane</keyword>